<dbReference type="Pfam" id="PF12867">
    <property type="entry name" value="DinB_2"/>
    <property type="match status" value="1"/>
</dbReference>
<gene>
    <name evidence="2" type="ORF">IRI77_14515</name>
</gene>
<evidence type="ECO:0000259" key="1">
    <source>
        <dbReference type="Pfam" id="PF12867"/>
    </source>
</evidence>
<sequence>MTSRRGFSLALLAAPAAAQSDSATSEYLGEFGYTAQHTIDLAKAFPAGKFGWRPAPGVRSTGEVFVHLAAGNLMLLGKAAAPGSWPDVKEIQGWEKTKAAKDQTVDLLVRSKSAVEKAYAESGAAGLSTKVDFFGKPATANAIYLRILAHTNEHLGQMIAYARISGVTPPWSKSE</sequence>
<organism evidence="2 3">
    <name type="scientific">Paludibaculum fermentans</name>
    <dbReference type="NCBI Taxonomy" id="1473598"/>
    <lineage>
        <taxon>Bacteria</taxon>
        <taxon>Pseudomonadati</taxon>
        <taxon>Acidobacteriota</taxon>
        <taxon>Terriglobia</taxon>
        <taxon>Bryobacterales</taxon>
        <taxon>Bryobacteraceae</taxon>
        <taxon>Paludibaculum</taxon>
    </lineage>
</organism>
<dbReference type="InterPro" id="IPR024775">
    <property type="entry name" value="DinB-like"/>
</dbReference>
<accession>A0A7S7NWK7</accession>
<protein>
    <submittedName>
        <fullName evidence="2">DinB family protein</fullName>
    </submittedName>
</protein>
<dbReference type="InterPro" id="IPR034660">
    <property type="entry name" value="DinB/YfiT-like"/>
</dbReference>
<evidence type="ECO:0000313" key="3">
    <source>
        <dbReference type="Proteomes" id="UP000593892"/>
    </source>
</evidence>
<proteinExistence type="predicted"/>
<dbReference type="Gene3D" id="1.20.120.450">
    <property type="entry name" value="dinb family like domain"/>
    <property type="match status" value="1"/>
</dbReference>
<evidence type="ECO:0000313" key="2">
    <source>
        <dbReference type="EMBL" id="QOY91107.1"/>
    </source>
</evidence>
<dbReference type="SUPFAM" id="SSF109854">
    <property type="entry name" value="DinB/YfiT-like putative metalloenzymes"/>
    <property type="match status" value="1"/>
</dbReference>
<dbReference type="Proteomes" id="UP000593892">
    <property type="component" value="Chromosome"/>
</dbReference>
<dbReference type="RefSeq" id="WP_194452762.1">
    <property type="nucleotide sequence ID" value="NZ_CP063849.1"/>
</dbReference>
<name>A0A7S7NWK7_PALFE</name>
<dbReference type="EMBL" id="CP063849">
    <property type="protein sequence ID" value="QOY91107.1"/>
    <property type="molecule type" value="Genomic_DNA"/>
</dbReference>
<dbReference type="KEGG" id="pfer:IRI77_14515"/>
<feature type="domain" description="DinB-like" evidence="1">
    <location>
        <begin position="34"/>
        <end position="158"/>
    </location>
</feature>
<reference evidence="2 3" key="1">
    <citation type="submission" date="2020-10" db="EMBL/GenBank/DDBJ databases">
        <title>Complete genome sequence of Paludibaculum fermentans P105T, a facultatively anaerobic acidobacterium capable of dissimilatory Fe(III) reduction.</title>
        <authorList>
            <person name="Dedysh S.N."/>
            <person name="Beletsky A.V."/>
            <person name="Kulichevskaya I.S."/>
            <person name="Mardanov A.V."/>
            <person name="Ravin N.V."/>
        </authorList>
    </citation>
    <scope>NUCLEOTIDE SEQUENCE [LARGE SCALE GENOMIC DNA]</scope>
    <source>
        <strain evidence="2 3">P105</strain>
    </source>
</reference>
<dbReference type="AlphaFoldDB" id="A0A7S7NWK7"/>
<keyword evidence="3" id="KW-1185">Reference proteome</keyword>